<evidence type="ECO:0000256" key="1">
    <source>
        <dbReference type="SAM" id="MobiDB-lite"/>
    </source>
</evidence>
<evidence type="ECO:0000313" key="3">
    <source>
        <dbReference type="Proteomes" id="UP000789396"/>
    </source>
</evidence>
<dbReference type="AlphaFoldDB" id="A0A9N9IYV8"/>
<gene>
    <name evidence="2" type="ORF">RFULGI_LOCUS14020</name>
</gene>
<feature type="compositionally biased region" description="Basic and acidic residues" evidence="1">
    <location>
        <begin position="1"/>
        <end position="12"/>
    </location>
</feature>
<name>A0A9N9IYV8_9GLOM</name>
<protein>
    <submittedName>
        <fullName evidence="2">14834_t:CDS:1</fullName>
    </submittedName>
</protein>
<feature type="non-terminal residue" evidence="2">
    <location>
        <position position="1"/>
    </location>
</feature>
<feature type="compositionally biased region" description="Low complexity" evidence="1">
    <location>
        <begin position="40"/>
        <end position="54"/>
    </location>
</feature>
<keyword evidence="3" id="KW-1185">Reference proteome</keyword>
<dbReference type="Proteomes" id="UP000789396">
    <property type="component" value="Unassembled WGS sequence"/>
</dbReference>
<feature type="compositionally biased region" description="Polar residues" evidence="1">
    <location>
        <begin position="55"/>
        <end position="69"/>
    </location>
</feature>
<evidence type="ECO:0000313" key="2">
    <source>
        <dbReference type="EMBL" id="CAG8756966.1"/>
    </source>
</evidence>
<comment type="caution">
    <text evidence="2">The sequence shown here is derived from an EMBL/GenBank/DDBJ whole genome shotgun (WGS) entry which is preliminary data.</text>
</comment>
<reference evidence="2" key="1">
    <citation type="submission" date="2021-06" db="EMBL/GenBank/DDBJ databases">
        <authorList>
            <person name="Kallberg Y."/>
            <person name="Tangrot J."/>
            <person name="Rosling A."/>
        </authorList>
    </citation>
    <scope>NUCLEOTIDE SEQUENCE</scope>
    <source>
        <strain evidence="2">IN212</strain>
    </source>
</reference>
<dbReference type="EMBL" id="CAJVPZ010039191">
    <property type="protein sequence ID" value="CAG8756966.1"/>
    <property type="molecule type" value="Genomic_DNA"/>
</dbReference>
<proteinExistence type="predicted"/>
<feature type="region of interest" description="Disordered" evidence="1">
    <location>
        <begin position="1"/>
        <end position="70"/>
    </location>
</feature>
<accession>A0A9N9IYV8</accession>
<organism evidence="2 3">
    <name type="scientific">Racocetra fulgida</name>
    <dbReference type="NCBI Taxonomy" id="60492"/>
    <lineage>
        <taxon>Eukaryota</taxon>
        <taxon>Fungi</taxon>
        <taxon>Fungi incertae sedis</taxon>
        <taxon>Mucoromycota</taxon>
        <taxon>Glomeromycotina</taxon>
        <taxon>Glomeromycetes</taxon>
        <taxon>Diversisporales</taxon>
        <taxon>Gigasporaceae</taxon>
        <taxon>Racocetra</taxon>
    </lineage>
</organism>
<sequence length="258" mass="27721">KKPNPKLKDPVVEKPLITSERVETSEPSGISPSHDHEPNSPKTPITEPTPKTSSLINAENFSSTSSLEQPSKPKRIKCKFFNCSNFLTNAEKIYCSQCYQRQKSGIIQHGLEQSLDLRTPSEKFTIETGQLASPLVETNHNQPAAEISPNQPNIFQSSQPAIQIPTIIEPTREQKLAARKENYQNSRDTQLAAAEVKKQEKERLAPKGTAIGTAAVAGAGALYVGIACVKGFLLLKGAAATAAATGAVATKITAAACF</sequence>